<feature type="domain" description="BTB" evidence="1">
    <location>
        <begin position="25"/>
        <end position="82"/>
    </location>
</feature>
<dbReference type="Gene3D" id="3.30.710.10">
    <property type="entry name" value="Potassium Channel Kv1.1, Chain A"/>
    <property type="match status" value="1"/>
</dbReference>
<dbReference type="Proteomes" id="UP001274830">
    <property type="component" value="Unassembled WGS sequence"/>
</dbReference>
<keyword evidence="3" id="KW-1185">Reference proteome</keyword>
<dbReference type="SMART" id="SM00225">
    <property type="entry name" value="BTB"/>
    <property type="match status" value="1"/>
</dbReference>
<evidence type="ECO:0000313" key="3">
    <source>
        <dbReference type="Proteomes" id="UP001274830"/>
    </source>
</evidence>
<accession>A0AAE1C3N6</accession>
<sequence length="154" mass="17265">MSTPIASALDTELQQYTYLSNKQHSDITIVLTDREIHAHRFVLVLSSKFFKAALEGQKASSKIFNMPDDDPEAVVGMLSYFYGLDPHSSMGGPGGYLNLKLLAIAGKYDVLGLLEDARDRVQRFLFYRVLEPDFNSVVEDVFENEMDHGGGSRR</sequence>
<protein>
    <recommendedName>
        <fullName evidence="1">BTB domain-containing protein</fullName>
    </recommendedName>
</protein>
<dbReference type="PROSITE" id="PS50097">
    <property type="entry name" value="BTB"/>
    <property type="match status" value="1"/>
</dbReference>
<organism evidence="2 3">
    <name type="scientific">Recurvomyces mirabilis</name>
    <dbReference type="NCBI Taxonomy" id="574656"/>
    <lineage>
        <taxon>Eukaryota</taxon>
        <taxon>Fungi</taxon>
        <taxon>Dikarya</taxon>
        <taxon>Ascomycota</taxon>
        <taxon>Pezizomycotina</taxon>
        <taxon>Dothideomycetes</taxon>
        <taxon>Dothideomycetidae</taxon>
        <taxon>Mycosphaerellales</taxon>
        <taxon>Teratosphaeriaceae</taxon>
        <taxon>Recurvomyces</taxon>
    </lineage>
</organism>
<dbReference type="EMBL" id="JAUTXT010000008">
    <property type="protein sequence ID" value="KAK3676953.1"/>
    <property type="molecule type" value="Genomic_DNA"/>
</dbReference>
<dbReference type="PANTHER" id="PTHR24413">
    <property type="entry name" value="SPECKLE-TYPE POZ PROTEIN"/>
    <property type="match status" value="1"/>
</dbReference>
<name>A0AAE1C3N6_9PEZI</name>
<dbReference type="CDD" id="cd18186">
    <property type="entry name" value="BTB_POZ_ZBTB_KLHL-like"/>
    <property type="match status" value="1"/>
</dbReference>
<comment type="caution">
    <text evidence="2">The sequence shown here is derived from an EMBL/GenBank/DDBJ whole genome shotgun (WGS) entry which is preliminary data.</text>
</comment>
<dbReference type="InterPro" id="IPR000210">
    <property type="entry name" value="BTB/POZ_dom"/>
</dbReference>
<reference evidence="2" key="1">
    <citation type="submission" date="2023-07" db="EMBL/GenBank/DDBJ databases">
        <title>Black Yeasts Isolated from many extreme environments.</title>
        <authorList>
            <person name="Coleine C."/>
            <person name="Stajich J.E."/>
            <person name="Selbmann L."/>
        </authorList>
    </citation>
    <scope>NUCLEOTIDE SEQUENCE</scope>
    <source>
        <strain evidence="2">CCFEE 5485</strain>
    </source>
</reference>
<dbReference type="SUPFAM" id="SSF54695">
    <property type="entry name" value="POZ domain"/>
    <property type="match status" value="1"/>
</dbReference>
<gene>
    <name evidence="2" type="ORF">LTR78_003158</name>
</gene>
<evidence type="ECO:0000259" key="1">
    <source>
        <dbReference type="PROSITE" id="PS50097"/>
    </source>
</evidence>
<dbReference type="Pfam" id="PF00651">
    <property type="entry name" value="BTB"/>
    <property type="match status" value="1"/>
</dbReference>
<proteinExistence type="predicted"/>
<dbReference type="AlphaFoldDB" id="A0AAE1C3N6"/>
<evidence type="ECO:0000313" key="2">
    <source>
        <dbReference type="EMBL" id="KAK3676953.1"/>
    </source>
</evidence>
<dbReference type="InterPro" id="IPR011333">
    <property type="entry name" value="SKP1/BTB/POZ_sf"/>
</dbReference>